<dbReference type="PROSITE" id="PS00028">
    <property type="entry name" value="ZINC_FINGER_C2H2_1"/>
    <property type="match status" value="2"/>
</dbReference>
<dbReference type="EMBL" id="JBAWTH010000282">
    <property type="protein sequence ID" value="KAL2272177.1"/>
    <property type="molecule type" value="Genomic_DNA"/>
</dbReference>
<keyword evidence="2 4" id="KW-0863">Zinc-finger</keyword>
<proteinExistence type="predicted"/>
<evidence type="ECO:0000313" key="7">
    <source>
        <dbReference type="EMBL" id="KAL2272177.1"/>
    </source>
</evidence>
<protein>
    <recommendedName>
        <fullName evidence="6">C2H2-type domain-containing protein</fullName>
    </recommendedName>
</protein>
<evidence type="ECO:0000256" key="5">
    <source>
        <dbReference type="SAM" id="MobiDB-lite"/>
    </source>
</evidence>
<comment type="caution">
    <text evidence="7">The sequence shown here is derived from an EMBL/GenBank/DDBJ whole genome shotgun (WGS) entry which is preliminary data.</text>
</comment>
<keyword evidence="3" id="KW-0862">Zinc</keyword>
<feature type="compositionally biased region" description="Basic and acidic residues" evidence="5">
    <location>
        <begin position="75"/>
        <end position="96"/>
    </location>
</feature>
<dbReference type="InterPro" id="IPR013087">
    <property type="entry name" value="Znf_C2H2_type"/>
</dbReference>
<keyword evidence="1" id="KW-0479">Metal-binding</keyword>
<dbReference type="PANTHER" id="PTHR23235:SF120">
    <property type="entry name" value="KRUPPEL-LIKE FACTOR 15"/>
    <property type="match status" value="1"/>
</dbReference>
<name>A0ABR4DRL0_9PEZI</name>
<evidence type="ECO:0000313" key="8">
    <source>
        <dbReference type="Proteomes" id="UP001600888"/>
    </source>
</evidence>
<gene>
    <name evidence="7" type="ORF">FJTKL_07439</name>
</gene>
<evidence type="ECO:0000256" key="4">
    <source>
        <dbReference type="PROSITE-ProRule" id="PRU00042"/>
    </source>
</evidence>
<dbReference type="InterPro" id="IPR036236">
    <property type="entry name" value="Znf_C2H2_sf"/>
</dbReference>
<feature type="region of interest" description="Disordered" evidence="5">
    <location>
        <begin position="74"/>
        <end position="96"/>
    </location>
</feature>
<accession>A0ABR4DRL0</accession>
<reference evidence="7 8" key="1">
    <citation type="submission" date="2024-03" db="EMBL/GenBank/DDBJ databases">
        <title>A high-quality draft genome sequence of Diaporthe vaccinii, a causative agent of upright dieback and viscid rot disease in cranberry plants.</title>
        <authorList>
            <person name="Sarrasin M."/>
            <person name="Lang B.F."/>
            <person name="Burger G."/>
        </authorList>
    </citation>
    <scope>NUCLEOTIDE SEQUENCE [LARGE SCALE GENOMIC DNA]</scope>
    <source>
        <strain evidence="7 8">IS7</strain>
    </source>
</reference>
<dbReference type="PANTHER" id="PTHR23235">
    <property type="entry name" value="KRUEPPEL-LIKE TRANSCRIPTION FACTOR"/>
    <property type="match status" value="1"/>
</dbReference>
<evidence type="ECO:0000256" key="2">
    <source>
        <dbReference type="ARBA" id="ARBA00022771"/>
    </source>
</evidence>
<keyword evidence="8" id="KW-1185">Reference proteome</keyword>
<evidence type="ECO:0000256" key="3">
    <source>
        <dbReference type="ARBA" id="ARBA00022833"/>
    </source>
</evidence>
<dbReference type="Pfam" id="PF00096">
    <property type="entry name" value="zf-C2H2"/>
    <property type="match status" value="2"/>
</dbReference>
<dbReference type="SUPFAM" id="SSF57667">
    <property type="entry name" value="beta-beta-alpha zinc fingers"/>
    <property type="match status" value="1"/>
</dbReference>
<feature type="domain" description="C2H2-type" evidence="6">
    <location>
        <begin position="21"/>
        <end position="48"/>
    </location>
</feature>
<sequence length="130" mass="15236">MEAPDLRSPNRLSDQSSSASYPCFACGMIFSRNDHLKRHAQLHAGERPFVCPKCERRFSRSDTLQRHMTIHAPQRRVDQIEPHPGEPDRNHHARDRESQHIGLVRKSNQMGLFPLHFLVLTLMWRRLPRP</sequence>
<dbReference type="PROSITE" id="PS50157">
    <property type="entry name" value="ZINC_FINGER_C2H2_2"/>
    <property type="match status" value="2"/>
</dbReference>
<feature type="domain" description="C2H2-type" evidence="6">
    <location>
        <begin position="49"/>
        <end position="76"/>
    </location>
</feature>
<organism evidence="7 8">
    <name type="scientific">Diaporthe vaccinii</name>
    <dbReference type="NCBI Taxonomy" id="105482"/>
    <lineage>
        <taxon>Eukaryota</taxon>
        <taxon>Fungi</taxon>
        <taxon>Dikarya</taxon>
        <taxon>Ascomycota</taxon>
        <taxon>Pezizomycotina</taxon>
        <taxon>Sordariomycetes</taxon>
        <taxon>Sordariomycetidae</taxon>
        <taxon>Diaporthales</taxon>
        <taxon>Diaporthaceae</taxon>
        <taxon>Diaporthe</taxon>
        <taxon>Diaporthe eres species complex</taxon>
    </lineage>
</organism>
<dbReference type="Proteomes" id="UP001600888">
    <property type="component" value="Unassembled WGS sequence"/>
</dbReference>
<evidence type="ECO:0000259" key="6">
    <source>
        <dbReference type="PROSITE" id="PS50157"/>
    </source>
</evidence>
<dbReference type="SMART" id="SM00355">
    <property type="entry name" value="ZnF_C2H2"/>
    <property type="match status" value="2"/>
</dbReference>
<dbReference type="Gene3D" id="3.30.160.60">
    <property type="entry name" value="Classic Zinc Finger"/>
    <property type="match status" value="2"/>
</dbReference>
<evidence type="ECO:0000256" key="1">
    <source>
        <dbReference type="ARBA" id="ARBA00022723"/>
    </source>
</evidence>